<comment type="caution">
    <text evidence="1">The sequence shown here is derived from an EMBL/GenBank/DDBJ whole genome shotgun (WGS) entry which is preliminary data.</text>
</comment>
<evidence type="ECO:0000313" key="1">
    <source>
        <dbReference type="EMBL" id="MBO2006908.1"/>
    </source>
</evidence>
<sequence length="61" mass="6015">MLLLNNHGIADAQAGAIADAIVARAYGEGYLMGISANCGSWPVSIVSIPAPRAAALCGAGC</sequence>
<dbReference type="AlphaFoldDB" id="A0A939NL09"/>
<protein>
    <submittedName>
        <fullName evidence="1">Uncharacterized protein</fullName>
    </submittedName>
</protein>
<reference evidence="1" key="1">
    <citation type="submission" date="2021-03" db="EMBL/GenBank/DDBJ databases">
        <title>Molecular epidemiology and mechanisms of colistin and carbapenem resistance in Enterobacteriaceae from clinical isolates, the environment and porcine samples in Pretoria, South Africa.</title>
        <authorList>
            <person name="Bogoshi D."/>
            <person name="Mbelle N.M."/>
            <person name="Naidoo V."/>
            <person name="Osei Sekyere J."/>
        </authorList>
    </citation>
    <scope>NUCLEOTIDE SEQUENCE</scope>
    <source>
        <strain evidence="1">C080</strain>
    </source>
</reference>
<dbReference type="EMBL" id="JAGETR010000069">
    <property type="protein sequence ID" value="MBO2006908.1"/>
    <property type="molecule type" value="Genomic_DNA"/>
</dbReference>
<name>A0A939NL09_SERMA</name>
<proteinExistence type="predicted"/>
<accession>A0A939NL09</accession>
<gene>
    <name evidence="1" type="ORF">J4732_11665</name>
</gene>
<organism evidence="1">
    <name type="scientific">Serratia marcescens</name>
    <dbReference type="NCBI Taxonomy" id="615"/>
    <lineage>
        <taxon>Bacteria</taxon>
        <taxon>Pseudomonadati</taxon>
        <taxon>Pseudomonadota</taxon>
        <taxon>Gammaproteobacteria</taxon>
        <taxon>Enterobacterales</taxon>
        <taxon>Yersiniaceae</taxon>
        <taxon>Serratia</taxon>
    </lineage>
</organism>